<feature type="compositionally biased region" description="Pro residues" evidence="1">
    <location>
        <begin position="120"/>
        <end position="129"/>
    </location>
</feature>
<dbReference type="EMBL" id="JANPWB010000006">
    <property type="protein sequence ID" value="KAJ1180206.1"/>
    <property type="molecule type" value="Genomic_DNA"/>
</dbReference>
<dbReference type="Proteomes" id="UP001066276">
    <property type="component" value="Chromosome 3_2"/>
</dbReference>
<dbReference type="AlphaFoldDB" id="A0AAV7TVH4"/>
<gene>
    <name evidence="2" type="ORF">NDU88_005428</name>
</gene>
<keyword evidence="3" id="KW-1185">Reference proteome</keyword>
<accession>A0AAV7TVH4</accession>
<evidence type="ECO:0000313" key="2">
    <source>
        <dbReference type="EMBL" id="KAJ1180206.1"/>
    </source>
</evidence>
<organism evidence="2 3">
    <name type="scientific">Pleurodeles waltl</name>
    <name type="common">Iberian ribbed newt</name>
    <dbReference type="NCBI Taxonomy" id="8319"/>
    <lineage>
        <taxon>Eukaryota</taxon>
        <taxon>Metazoa</taxon>
        <taxon>Chordata</taxon>
        <taxon>Craniata</taxon>
        <taxon>Vertebrata</taxon>
        <taxon>Euteleostomi</taxon>
        <taxon>Amphibia</taxon>
        <taxon>Batrachia</taxon>
        <taxon>Caudata</taxon>
        <taxon>Salamandroidea</taxon>
        <taxon>Salamandridae</taxon>
        <taxon>Pleurodelinae</taxon>
        <taxon>Pleurodeles</taxon>
    </lineage>
</organism>
<comment type="caution">
    <text evidence="2">The sequence shown here is derived from an EMBL/GenBank/DDBJ whole genome shotgun (WGS) entry which is preliminary data.</text>
</comment>
<feature type="region of interest" description="Disordered" evidence="1">
    <location>
        <begin position="116"/>
        <end position="150"/>
    </location>
</feature>
<name>A0AAV7TVH4_PLEWA</name>
<protein>
    <submittedName>
        <fullName evidence="2">Uncharacterized protein</fullName>
    </submittedName>
</protein>
<feature type="region of interest" description="Disordered" evidence="1">
    <location>
        <begin position="1"/>
        <end position="22"/>
    </location>
</feature>
<sequence length="150" mass="15909">MSLQDTPPVKREERGKRNGQVEGCWQGGTASLADAGVQRAVPVELGIAVSAKPLCLGLRGCGSAPSARLGHRGALRVLWCSSESLLQGLGVRDAGRVSEALRVSFTCFRRAGRGALTTRLPPPNRPPLPRRASGLRVHDGGPLQRGSWAR</sequence>
<proteinExistence type="predicted"/>
<reference evidence="2" key="1">
    <citation type="journal article" date="2022" name="bioRxiv">
        <title>Sequencing and chromosome-scale assembly of the giantPleurodeles waltlgenome.</title>
        <authorList>
            <person name="Brown T."/>
            <person name="Elewa A."/>
            <person name="Iarovenko S."/>
            <person name="Subramanian E."/>
            <person name="Araus A.J."/>
            <person name="Petzold A."/>
            <person name="Susuki M."/>
            <person name="Suzuki K.-i.T."/>
            <person name="Hayashi T."/>
            <person name="Toyoda A."/>
            <person name="Oliveira C."/>
            <person name="Osipova E."/>
            <person name="Leigh N.D."/>
            <person name="Simon A."/>
            <person name="Yun M.H."/>
        </authorList>
    </citation>
    <scope>NUCLEOTIDE SEQUENCE</scope>
    <source>
        <strain evidence="2">20211129_DDA</strain>
        <tissue evidence="2">Liver</tissue>
    </source>
</reference>
<evidence type="ECO:0000256" key="1">
    <source>
        <dbReference type="SAM" id="MobiDB-lite"/>
    </source>
</evidence>
<evidence type="ECO:0000313" key="3">
    <source>
        <dbReference type="Proteomes" id="UP001066276"/>
    </source>
</evidence>